<dbReference type="HOGENOM" id="CLU_1955097_0_0_4"/>
<evidence type="ECO:0000256" key="2">
    <source>
        <dbReference type="SAM" id="SignalP"/>
    </source>
</evidence>
<dbReference type="Proteomes" id="UP000002588">
    <property type="component" value="Chromosome"/>
</dbReference>
<proteinExistence type="predicted"/>
<feature type="region of interest" description="Disordered" evidence="1">
    <location>
        <begin position="96"/>
        <end position="128"/>
    </location>
</feature>
<gene>
    <name evidence="3" type="ordered locus">azo0799</name>
</gene>
<sequence>MKRRSALLPLLLALWSGSAPAAPLGRLFFTPAERAAGALAVSPPPTTSPTVAAPRLDGVLRTGSGGTLVWLDGEPRTLEAGARLRFDPAHGEATFSPAAAPLHLGDTDAPEPAPRWRRAITGTREPLP</sequence>
<evidence type="ECO:0000313" key="3">
    <source>
        <dbReference type="EMBL" id="CAL93416.1"/>
    </source>
</evidence>
<dbReference type="AlphaFoldDB" id="A1K3L1"/>
<dbReference type="RefSeq" id="WP_011764533.1">
    <property type="nucleotide sequence ID" value="NC_008702.1"/>
</dbReference>
<organism evidence="3 4">
    <name type="scientific">Azoarcus sp. (strain BH72)</name>
    <dbReference type="NCBI Taxonomy" id="418699"/>
    <lineage>
        <taxon>Bacteria</taxon>
        <taxon>Pseudomonadati</taxon>
        <taxon>Pseudomonadota</taxon>
        <taxon>Betaproteobacteria</taxon>
        <taxon>Rhodocyclales</taxon>
        <taxon>Zoogloeaceae</taxon>
        <taxon>Azoarcus</taxon>
    </lineage>
</organism>
<reference evidence="3 4" key="1">
    <citation type="journal article" date="2006" name="Nat. Biotechnol.">
        <title>Complete genome of the mutualistic, N2-fixing grass endophyte Azoarcus sp. strain BH72.</title>
        <authorList>
            <person name="Krause A."/>
            <person name="Ramakumar A."/>
            <person name="Bartels D."/>
            <person name="Battistoni F."/>
            <person name="Bekel T."/>
            <person name="Boch J."/>
            <person name="Boehm M."/>
            <person name="Friedrich F."/>
            <person name="Hurek T."/>
            <person name="Krause L."/>
            <person name="Linke B."/>
            <person name="McHardy A.C."/>
            <person name="Sarkar A."/>
            <person name="Schneiker S."/>
            <person name="Syed A.A."/>
            <person name="Thauer R."/>
            <person name="Vorhoelter F.-J."/>
            <person name="Weidner S."/>
            <person name="Puehler A."/>
            <person name="Reinhold-Hurek B."/>
            <person name="Kaiser O."/>
            <person name="Goesmann A."/>
        </authorList>
    </citation>
    <scope>NUCLEOTIDE SEQUENCE [LARGE SCALE GENOMIC DNA]</scope>
    <source>
        <strain evidence="3 4">BH72</strain>
    </source>
</reference>
<keyword evidence="4" id="KW-1185">Reference proteome</keyword>
<evidence type="ECO:0000256" key="1">
    <source>
        <dbReference type="SAM" id="MobiDB-lite"/>
    </source>
</evidence>
<evidence type="ECO:0000313" key="4">
    <source>
        <dbReference type="Proteomes" id="UP000002588"/>
    </source>
</evidence>
<dbReference type="KEGG" id="azo:azo0799"/>
<keyword evidence="2" id="KW-0732">Signal</keyword>
<feature type="signal peptide" evidence="2">
    <location>
        <begin position="1"/>
        <end position="21"/>
    </location>
</feature>
<protein>
    <submittedName>
        <fullName evidence="3">Hypothetical secreted protein</fullName>
    </submittedName>
</protein>
<dbReference type="EMBL" id="AM406670">
    <property type="protein sequence ID" value="CAL93416.1"/>
    <property type="molecule type" value="Genomic_DNA"/>
</dbReference>
<name>A1K3L1_AZOSB</name>
<dbReference type="STRING" id="62928.azo0799"/>
<accession>A1K3L1</accession>
<feature type="chain" id="PRO_5002635514" evidence="2">
    <location>
        <begin position="22"/>
        <end position="128"/>
    </location>
</feature>